<dbReference type="AlphaFoldDB" id="A0A3M7Q832"/>
<evidence type="ECO:0000313" key="2">
    <source>
        <dbReference type="EMBL" id="RNA07141.1"/>
    </source>
</evidence>
<dbReference type="Proteomes" id="UP000276133">
    <property type="component" value="Unassembled WGS sequence"/>
</dbReference>
<dbReference type="EMBL" id="REGN01007141">
    <property type="protein sequence ID" value="RNA07141.1"/>
    <property type="molecule type" value="Genomic_DNA"/>
</dbReference>
<protein>
    <submittedName>
        <fullName evidence="2">Uncharacterized protein</fullName>
    </submittedName>
</protein>
<keyword evidence="3" id="KW-1185">Reference proteome</keyword>
<reference evidence="2 3" key="1">
    <citation type="journal article" date="2018" name="Sci. Rep.">
        <title>Genomic signatures of local adaptation to the degree of environmental predictability in rotifers.</title>
        <authorList>
            <person name="Franch-Gras L."/>
            <person name="Hahn C."/>
            <person name="Garcia-Roger E.M."/>
            <person name="Carmona M.J."/>
            <person name="Serra M."/>
            <person name="Gomez A."/>
        </authorList>
    </citation>
    <scope>NUCLEOTIDE SEQUENCE [LARGE SCALE GENOMIC DNA]</scope>
    <source>
        <strain evidence="2">HYR1</strain>
    </source>
</reference>
<dbReference type="OrthoDB" id="10468043at2759"/>
<evidence type="ECO:0000313" key="3">
    <source>
        <dbReference type="Proteomes" id="UP000276133"/>
    </source>
</evidence>
<feature type="transmembrane region" description="Helical" evidence="1">
    <location>
        <begin position="7"/>
        <end position="32"/>
    </location>
</feature>
<proteinExistence type="predicted"/>
<keyword evidence="1" id="KW-1133">Transmembrane helix</keyword>
<name>A0A3M7Q832_BRAPC</name>
<keyword evidence="1" id="KW-0472">Membrane</keyword>
<gene>
    <name evidence="2" type="ORF">BpHYR1_013408</name>
</gene>
<accession>A0A3M7Q832</accession>
<comment type="caution">
    <text evidence="2">The sequence shown here is derived from an EMBL/GenBank/DDBJ whole genome shotgun (WGS) entry which is preliminary data.</text>
</comment>
<organism evidence="2 3">
    <name type="scientific">Brachionus plicatilis</name>
    <name type="common">Marine rotifer</name>
    <name type="synonym">Brachionus muelleri</name>
    <dbReference type="NCBI Taxonomy" id="10195"/>
    <lineage>
        <taxon>Eukaryota</taxon>
        <taxon>Metazoa</taxon>
        <taxon>Spiralia</taxon>
        <taxon>Gnathifera</taxon>
        <taxon>Rotifera</taxon>
        <taxon>Eurotatoria</taxon>
        <taxon>Monogononta</taxon>
        <taxon>Pseudotrocha</taxon>
        <taxon>Ploima</taxon>
        <taxon>Brachionidae</taxon>
        <taxon>Brachionus</taxon>
    </lineage>
</organism>
<keyword evidence="1" id="KW-0812">Transmembrane</keyword>
<sequence length="86" mass="9538">MANKFCIISLIVLFHINVIYLTLLASIMIVYYTDVYNKTSDLTCSSSASAKLMIQSFKSCHSALDCDQNFTKGVCLNENSGEAKNE</sequence>
<evidence type="ECO:0000256" key="1">
    <source>
        <dbReference type="SAM" id="Phobius"/>
    </source>
</evidence>